<dbReference type="CDD" id="cd01299">
    <property type="entry name" value="Met_dep_hydrolase_A"/>
    <property type="match status" value="1"/>
</dbReference>
<dbReference type="Gene3D" id="2.30.40.10">
    <property type="entry name" value="Urease, subunit C, domain 1"/>
    <property type="match status" value="1"/>
</dbReference>
<gene>
    <name evidence="2" type="ORF">SAMN04488130_105193</name>
</gene>
<dbReference type="Gene3D" id="3.20.20.140">
    <property type="entry name" value="Metal-dependent hydrolases"/>
    <property type="match status" value="1"/>
</dbReference>
<protein>
    <submittedName>
        <fullName evidence="2">Imidazolonepropionase</fullName>
    </submittedName>
</protein>
<dbReference type="EMBL" id="FNVP01000005">
    <property type="protein sequence ID" value="SEG06856.1"/>
    <property type="molecule type" value="Genomic_DNA"/>
</dbReference>
<sequence length="432" mass="47002">MKNKTLLTVLIFITSCTIVFSQTKIKAIKAGKLIDVISGTVLNNQIILIENNKITAIGSSITIPENAEIIDLSKSTVLPGLIDCHTHLSGEPTDDYYGDIFRKTPIDYTVQAHIFTKRTLEAGFTTCRDLGSSDLIDISLRDAINNGIIEGPRMLVACFTLSSTGGHADMSGFNPAIRMNSIPDYTGVADGVDEIRKRVRNNIKWGADVIKFCATAGVLSEEESVGAPQYSLEEMKAIVDEAHMWGRKVAAHAHGTEGIKRAVIAGVNSVEHCSIVDDETVKLMKEKGTYMVPTMYALDYVIENFGKKGYPEKIINKAKSIAKQKQEGLVKIIKGGVKIAYGTDASVMPHGLNGKDFAYLVKAGMTPMQAIQSATMNAADLLDITAKTGSITVDKWADIIAVNENPINDIKVLEQVQFVMKDGVIYKNEIAK</sequence>
<name>A0A1H5X6F1_9FLAO</name>
<keyword evidence="3" id="KW-1185">Reference proteome</keyword>
<dbReference type="InterPro" id="IPR006680">
    <property type="entry name" value="Amidohydro-rel"/>
</dbReference>
<dbReference type="PANTHER" id="PTHR43135">
    <property type="entry name" value="ALPHA-D-RIBOSE 1-METHYLPHOSPHONATE 5-TRIPHOSPHATE DIPHOSPHATASE"/>
    <property type="match status" value="1"/>
</dbReference>
<accession>A0A1H5X6F1</accession>
<dbReference type="AlphaFoldDB" id="A0A1H5X6F1"/>
<dbReference type="RefSeq" id="WP_103999728.1">
    <property type="nucleotide sequence ID" value="NZ_FNVP01000005.1"/>
</dbReference>
<dbReference type="GO" id="GO:0016810">
    <property type="term" value="F:hydrolase activity, acting on carbon-nitrogen (but not peptide) bonds"/>
    <property type="evidence" value="ECO:0007669"/>
    <property type="project" value="InterPro"/>
</dbReference>
<reference evidence="3" key="1">
    <citation type="submission" date="2016-10" db="EMBL/GenBank/DDBJ databases">
        <authorList>
            <person name="Varghese N."/>
            <person name="Submissions S."/>
        </authorList>
    </citation>
    <scope>NUCLEOTIDE SEQUENCE [LARGE SCALE GENOMIC DNA]</scope>
    <source>
        <strain evidence="3">CGMCC 1.9230</strain>
    </source>
</reference>
<evidence type="ECO:0000313" key="3">
    <source>
        <dbReference type="Proteomes" id="UP000236737"/>
    </source>
</evidence>
<evidence type="ECO:0000313" key="2">
    <source>
        <dbReference type="EMBL" id="SEG06856.1"/>
    </source>
</evidence>
<dbReference type="SMR" id="A0A1H5X6F1"/>
<dbReference type="PANTHER" id="PTHR43135:SF3">
    <property type="entry name" value="ALPHA-D-RIBOSE 1-METHYLPHOSPHONATE 5-TRIPHOSPHATE DIPHOSPHATASE"/>
    <property type="match status" value="1"/>
</dbReference>
<dbReference type="Proteomes" id="UP000236737">
    <property type="component" value="Unassembled WGS sequence"/>
</dbReference>
<proteinExistence type="predicted"/>
<dbReference type="OrthoDB" id="9797498at2"/>
<organism evidence="2 3">
    <name type="scientific">Flavobacterium urumqiense</name>
    <dbReference type="NCBI Taxonomy" id="935224"/>
    <lineage>
        <taxon>Bacteria</taxon>
        <taxon>Pseudomonadati</taxon>
        <taxon>Bacteroidota</taxon>
        <taxon>Flavobacteriia</taxon>
        <taxon>Flavobacteriales</taxon>
        <taxon>Flavobacteriaceae</taxon>
        <taxon>Flavobacterium</taxon>
    </lineage>
</organism>
<feature type="domain" description="Amidohydrolase-related" evidence="1">
    <location>
        <begin position="76"/>
        <end position="424"/>
    </location>
</feature>
<dbReference type="SUPFAM" id="SSF51338">
    <property type="entry name" value="Composite domain of metallo-dependent hydrolases"/>
    <property type="match status" value="2"/>
</dbReference>
<dbReference type="InterPro" id="IPR032466">
    <property type="entry name" value="Metal_Hydrolase"/>
</dbReference>
<dbReference type="PROSITE" id="PS51257">
    <property type="entry name" value="PROKAR_LIPOPROTEIN"/>
    <property type="match status" value="1"/>
</dbReference>
<dbReference type="SUPFAM" id="SSF51556">
    <property type="entry name" value="Metallo-dependent hydrolases"/>
    <property type="match status" value="1"/>
</dbReference>
<dbReference type="Pfam" id="PF01979">
    <property type="entry name" value="Amidohydro_1"/>
    <property type="match status" value="1"/>
</dbReference>
<dbReference type="InterPro" id="IPR057744">
    <property type="entry name" value="OTAase-like"/>
</dbReference>
<dbReference type="InterPro" id="IPR011059">
    <property type="entry name" value="Metal-dep_hydrolase_composite"/>
</dbReference>
<dbReference type="InterPro" id="IPR051781">
    <property type="entry name" value="Metallo-dep_Hydrolase"/>
</dbReference>
<evidence type="ECO:0000259" key="1">
    <source>
        <dbReference type="Pfam" id="PF01979"/>
    </source>
</evidence>